<sequence>MSLGRLVKVCLLAYEDKSKEKKINIFILPINPESYSLNLKIEYEKKQGQGNQGTAPKYTGTKPKELKLDFVLDGTRTVEGYHKDLVDKTVPQQIRELLATVYDMNAKTHVPNRLKVNWGEELVFDCVLTNLDVNYTLFDRDGTPLRAKLSATFLGHKEEQKRVREENKNSPDLTHVFLLSAAETLPRRAHEVYGGGEYYRQVAAANDLTSFRNVPVGTALVYPPILKTTDRE</sequence>
<keyword evidence="3" id="KW-1185">Reference proteome</keyword>
<name>A0A2G0CB52_9BACT</name>
<dbReference type="OrthoDB" id="9815939at2"/>
<dbReference type="Proteomes" id="UP000226437">
    <property type="component" value="Unassembled WGS sequence"/>
</dbReference>
<evidence type="ECO:0000313" key="2">
    <source>
        <dbReference type="EMBL" id="PHK97185.1"/>
    </source>
</evidence>
<comment type="caution">
    <text evidence="2">The sequence shown here is derived from an EMBL/GenBank/DDBJ whole genome shotgun (WGS) entry which is preliminary data.</text>
</comment>
<evidence type="ECO:0000313" key="3">
    <source>
        <dbReference type="Proteomes" id="UP000226437"/>
    </source>
</evidence>
<dbReference type="InterPro" id="IPR045361">
    <property type="entry name" value="CIS_tube_prot_N"/>
</dbReference>
<organism evidence="2 3">
    <name type="scientific">Neolewinella marina</name>
    <dbReference type="NCBI Taxonomy" id="438751"/>
    <lineage>
        <taxon>Bacteria</taxon>
        <taxon>Pseudomonadati</taxon>
        <taxon>Bacteroidota</taxon>
        <taxon>Saprospiria</taxon>
        <taxon>Saprospirales</taxon>
        <taxon>Lewinellaceae</taxon>
        <taxon>Neolewinella</taxon>
    </lineage>
</organism>
<accession>A0A2G0CB52</accession>
<dbReference type="Pfam" id="PF19266">
    <property type="entry name" value="CIS_tube"/>
    <property type="match status" value="1"/>
</dbReference>
<feature type="domain" description="Contractile injection system tube protein N-terminal" evidence="1">
    <location>
        <begin position="6"/>
        <end position="163"/>
    </location>
</feature>
<dbReference type="RefSeq" id="WP_099107833.1">
    <property type="nucleotide sequence ID" value="NZ_JAATJF010000003.1"/>
</dbReference>
<dbReference type="EMBL" id="PDLO01000011">
    <property type="protein sequence ID" value="PHK97185.1"/>
    <property type="molecule type" value="Genomic_DNA"/>
</dbReference>
<dbReference type="AlphaFoldDB" id="A0A2G0CB52"/>
<evidence type="ECO:0000259" key="1">
    <source>
        <dbReference type="Pfam" id="PF19266"/>
    </source>
</evidence>
<gene>
    <name evidence="2" type="ORF">CGL56_17240</name>
</gene>
<proteinExistence type="predicted"/>
<protein>
    <recommendedName>
        <fullName evidence="1">Contractile injection system tube protein N-terminal domain-containing protein</fullName>
    </recommendedName>
</protein>
<reference evidence="2 3" key="1">
    <citation type="submission" date="2017-10" db="EMBL/GenBank/DDBJ databases">
        <title>The draft genome sequence of Lewinella marina KCTC 32374.</title>
        <authorList>
            <person name="Wang K."/>
        </authorList>
    </citation>
    <scope>NUCLEOTIDE SEQUENCE [LARGE SCALE GENOMIC DNA]</scope>
    <source>
        <strain evidence="2 3">MKG-38</strain>
    </source>
</reference>